<gene>
    <name evidence="1" type="ORF">FH972_005834</name>
</gene>
<organism evidence="1 2">
    <name type="scientific">Carpinus fangiana</name>
    <dbReference type="NCBI Taxonomy" id="176857"/>
    <lineage>
        <taxon>Eukaryota</taxon>
        <taxon>Viridiplantae</taxon>
        <taxon>Streptophyta</taxon>
        <taxon>Embryophyta</taxon>
        <taxon>Tracheophyta</taxon>
        <taxon>Spermatophyta</taxon>
        <taxon>Magnoliopsida</taxon>
        <taxon>eudicotyledons</taxon>
        <taxon>Gunneridae</taxon>
        <taxon>Pentapetalae</taxon>
        <taxon>rosids</taxon>
        <taxon>fabids</taxon>
        <taxon>Fagales</taxon>
        <taxon>Betulaceae</taxon>
        <taxon>Carpinus</taxon>
    </lineage>
</organism>
<evidence type="ECO:0000313" key="2">
    <source>
        <dbReference type="Proteomes" id="UP000327013"/>
    </source>
</evidence>
<dbReference type="Proteomes" id="UP000327013">
    <property type="component" value="Chromosome 2"/>
</dbReference>
<evidence type="ECO:0000313" key="1">
    <source>
        <dbReference type="EMBL" id="KAE8009396.1"/>
    </source>
</evidence>
<name>A0A5N6QRG6_9ROSI</name>
<dbReference type="OrthoDB" id="985902at2759"/>
<dbReference type="AlphaFoldDB" id="A0A5N6QRG6"/>
<reference evidence="1 2" key="1">
    <citation type="submission" date="2019-06" db="EMBL/GenBank/DDBJ databases">
        <title>A chromosomal-level reference genome of Carpinus fangiana (Coryloideae, Betulaceae).</title>
        <authorList>
            <person name="Yang X."/>
            <person name="Wang Z."/>
            <person name="Zhang L."/>
            <person name="Hao G."/>
            <person name="Liu J."/>
            <person name="Yang Y."/>
        </authorList>
    </citation>
    <scope>NUCLEOTIDE SEQUENCE [LARGE SCALE GENOMIC DNA]</scope>
    <source>
        <strain evidence="1">Cfa_2016G</strain>
        <tissue evidence="1">Leaf</tissue>
    </source>
</reference>
<accession>A0A5N6QRG6</accession>
<dbReference type="EMBL" id="CM017322">
    <property type="protein sequence ID" value="KAE8009396.1"/>
    <property type="molecule type" value="Genomic_DNA"/>
</dbReference>
<protein>
    <submittedName>
        <fullName evidence="1">Uncharacterized protein</fullName>
    </submittedName>
</protein>
<sequence>MPEPVQRSSAKFHGFPWLPRARFLWTKLEEALCNGKRFREPAACKKQQDRSSAYEMRRKLNAEHLASSPPLNERRQDKRWSFANERSWKNSQEDDYGRHDRIDGRGVDDSRMERTLSAEFEWEIMGLENERQKVGGMVISPFTAAASNRGRVEATQNMKMNIANFGLNHMRRGIELGSNKSGNHQKRT</sequence>
<proteinExistence type="predicted"/>
<keyword evidence="2" id="KW-1185">Reference proteome</keyword>